<dbReference type="AlphaFoldDB" id="A0A653JZB9"/>
<gene>
    <name evidence="1" type="ORF">ACI8B_10038</name>
</gene>
<sequence length="47" mass="5160">MDNLVRMATPLKDEGGTVFLFLNLKNGYIGDAHALDRLLNSLATRAI</sequence>
<dbReference type="EMBL" id="CABWKZ010000001">
    <property type="protein sequence ID" value="VXA53716.1"/>
    <property type="molecule type" value="Genomic_DNA"/>
</dbReference>
<protein>
    <submittedName>
        <fullName evidence="1">Uncharacterized protein</fullName>
    </submittedName>
</protein>
<accession>A0A653JZB9</accession>
<name>A0A653JZB9_9GAMM</name>
<proteinExistence type="predicted"/>
<reference evidence="1 2" key="1">
    <citation type="submission" date="2019-10" db="EMBL/GenBank/DDBJ databases">
        <authorList>
            <person name="Karimi E."/>
        </authorList>
    </citation>
    <scope>NUCLEOTIDE SEQUENCE [LARGE SCALE GENOMIC DNA]</scope>
    <source>
        <strain evidence="1">Acinetobacter sp. 8BE</strain>
    </source>
</reference>
<organism evidence="1 2">
    <name type="scientific">Acinetobacter proteolyticus</name>
    <dbReference type="NCBI Taxonomy" id="1776741"/>
    <lineage>
        <taxon>Bacteria</taxon>
        <taxon>Pseudomonadati</taxon>
        <taxon>Pseudomonadota</taxon>
        <taxon>Gammaproteobacteria</taxon>
        <taxon>Moraxellales</taxon>
        <taxon>Moraxellaceae</taxon>
        <taxon>Acinetobacter</taxon>
    </lineage>
</organism>
<evidence type="ECO:0000313" key="2">
    <source>
        <dbReference type="Proteomes" id="UP000430404"/>
    </source>
</evidence>
<evidence type="ECO:0000313" key="1">
    <source>
        <dbReference type="EMBL" id="VXA53716.1"/>
    </source>
</evidence>
<dbReference type="Proteomes" id="UP000430404">
    <property type="component" value="Unassembled WGS sequence"/>
</dbReference>